<dbReference type="STRING" id="1802593.A2172_01735"/>
<dbReference type="EMBL" id="MHCP01000011">
    <property type="protein sequence ID" value="OGY24412.1"/>
    <property type="molecule type" value="Genomic_DNA"/>
</dbReference>
<dbReference type="AlphaFoldDB" id="A0A1G1W9R1"/>
<evidence type="ECO:0000313" key="1">
    <source>
        <dbReference type="EMBL" id="OGY24412.1"/>
    </source>
</evidence>
<dbReference type="InterPro" id="IPR012657">
    <property type="entry name" value="23S_rRNA-intervening_sequence"/>
</dbReference>
<dbReference type="Proteomes" id="UP000176631">
    <property type="component" value="Unassembled WGS sequence"/>
</dbReference>
<gene>
    <name evidence="1" type="ORF">A2172_01735</name>
</gene>
<dbReference type="InterPro" id="IPR036583">
    <property type="entry name" value="23S_rRNA_IVS_sf"/>
</dbReference>
<protein>
    <recommendedName>
        <fullName evidence="3">Four helix bundle protein</fullName>
    </recommendedName>
</protein>
<sequence>MRTEKIKSFTDLTAWKEAHKLVLAIYKVVKTFPKEEKFCLIDQIRRASISVSSNIAEGFSRKSDLEKSHFYYQALGSLTELQNQLLVARDVGYIKEKAFLELANQTIVVSKLINSLIRYLKGKNNT</sequence>
<proteinExistence type="predicted"/>
<evidence type="ECO:0000313" key="2">
    <source>
        <dbReference type="Proteomes" id="UP000176631"/>
    </source>
</evidence>
<evidence type="ECO:0008006" key="3">
    <source>
        <dbReference type="Google" id="ProtNLM"/>
    </source>
</evidence>
<accession>A0A1G1W9R1</accession>
<dbReference type="CDD" id="cd16377">
    <property type="entry name" value="23S_rRNA_IVP_like"/>
    <property type="match status" value="1"/>
</dbReference>
<dbReference type="Gene3D" id="1.20.1440.60">
    <property type="entry name" value="23S rRNA-intervening sequence"/>
    <property type="match status" value="1"/>
</dbReference>
<reference evidence="1 2" key="1">
    <citation type="journal article" date="2016" name="Nat. Commun.">
        <title>Thousands of microbial genomes shed light on interconnected biogeochemical processes in an aquifer system.</title>
        <authorList>
            <person name="Anantharaman K."/>
            <person name="Brown C.T."/>
            <person name="Hug L.A."/>
            <person name="Sharon I."/>
            <person name="Castelle C.J."/>
            <person name="Probst A.J."/>
            <person name="Thomas B.C."/>
            <person name="Singh A."/>
            <person name="Wilkins M.J."/>
            <person name="Karaoz U."/>
            <person name="Brodie E.L."/>
            <person name="Williams K.H."/>
            <person name="Hubbard S.S."/>
            <person name="Banfield J.F."/>
        </authorList>
    </citation>
    <scope>NUCLEOTIDE SEQUENCE [LARGE SCALE GENOMIC DNA]</scope>
</reference>
<name>A0A1G1W9R1_9BACT</name>
<dbReference type="PANTHER" id="PTHR38471:SF2">
    <property type="entry name" value="FOUR HELIX BUNDLE PROTEIN"/>
    <property type="match status" value="1"/>
</dbReference>
<dbReference type="SUPFAM" id="SSF158446">
    <property type="entry name" value="IVS-encoded protein-like"/>
    <property type="match status" value="1"/>
</dbReference>
<dbReference type="NCBIfam" id="TIGR02436">
    <property type="entry name" value="four helix bundle protein"/>
    <property type="match status" value="1"/>
</dbReference>
<dbReference type="Pfam" id="PF05635">
    <property type="entry name" value="23S_rRNA_IVP"/>
    <property type="match status" value="1"/>
</dbReference>
<organism evidence="1 2">
    <name type="scientific">Candidatus Woykebacteria bacterium RBG_13_40_15</name>
    <dbReference type="NCBI Taxonomy" id="1802593"/>
    <lineage>
        <taxon>Bacteria</taxon>
        <taxon>Candidatus Woykeibacteriota</taxon>
    </lineage>
</organism>
<comment type="caution">
    <text evidence="1">The sequence shown here is derived from an EMBL/GenBank/DDBJ whole genome shotgun (WGS) entry which is preliminary data.</text>
</comment>
<dbReference type="PANTHER" id="PTHR38471">
    <property type="entry name" value="FOUR HELIX BUNDLE PROTEIN"/>
    <property type="match status" value="1"/>
</dbReference>